<dbReference type="Proteomes" id="UP000218606">
    <property type="component" value="Chromosome"/>
</dbReference>
<name>A0AAN1GPA0_9RHOB</name>
<dbReference type="EMBL" id="CP010767">
    <property type="protein sequence ID" value="ATG42636.1"/>
    <property type="molecule type" value="Genomic_DNA"/>
</dbReference>
<reference evidence="1 2" key="1">
    <citation type="journal article" date="2017" name="Front. Microbiol.">
        <title>Phaeobacter piscinae sp. nov., a species of the Roseobacter group and potential aquaculture probiont.</title>
        <authorList>
            <person name="Sonnenschein E.C."/>
            <person name="Phippen C.B.W."/>
            <person name="Nielsen K.F."/>
            <person name="Mateiu R.V."/>
            <person name="Melchiorsen J."/>
            <person name="Gram L."/>
            <person name="Overmann J."/>
            <person name="Freese H.M."/>
        </authorList>
    </citation>
    <scope>NUCLEOTIDE SEQUENCE [LARGE SCALE GENOMIC DNA]</scope>
    <source>
        <strain evidence="1 2">P13</strain>
    </source>
</reference>
<protein>
    <submittedName>
        <fullName evidence="1">Uncharacterized protein</fullName>
    </submittedName>
</protein>
<accession>A0AAN1GPA0</accession>
<evidence type="ECO:0000313" key="2">
    <source>
        <dbReference type="Proteomes" id="UP000218606"/>
    </source>
</evidence>
<gene>
    <name evidence="1" type="ORF">PhaeoP13_00675</name>
</gene>
<organism evidence="1 2">
    <name type="scientific">Phaeobacter piscinae</name>
    <dbReference type="NCBI Taxonomy" id="1580596"/>
    <lineage>
        <taxon>Bacteria</taxon>
        <taxon>Pseudomonadati</taxon>
        <taxon>Pseudomonadota</taxon>
        <taxon>Alphaproteobacteria</taxon>
        <taxon>Rhodobacterales</taxon>
        <taxon>Roseobacteraceae</taxon>
        <taxon>Phaeobacter</taxon>
    </lineage>
</organism>
<proteinExistence type="predicted"/>
<evidence type="ECO:0000313" key="1">
    <source>
        <dbReference type="EMBL" id="ATG42636.1"/>
    </source>
</evidence>
<sequence length="88" mass="10208">MPGPTPGSVWIEVVDGRACATFERYLWSDNFMHRLQRATTLARRVSNGSWVCRWCGNELPDFRRADALYCGESCRKKAARQRRRDRAS</sequence>
<dbReference type="AlphaFoldDB" id="A0AAN1GPA0"/>